<proteinExistence type="inferred from homology"/>
<name>A0ABW0SFQ3_9RHOB</name>
<evidence type="ECO:0000313" key="6">
    <source>
        <dbReference type="EMBL" id="MFC5567766.1"/>
    </source>
</evidence>
<gene>
    <name evidence="6" type="ORF">ACFPOC_15240</name>
</gene>
<evidence type="ECO:0000256" key="3">
    <source>
        <dbReference type="SAM" id="Phobius"/>
    </source>
</evidence>
<comment type="caution">
    <text evidence="6">The sequence shown here is derived from an EMBL/GenBank/DDBJ whole genome shotgun (WGS) entry which is preliminary data.</text>
</comment>
<keyword evidence="3" id="KW-0812">Transmembrane</keyword>
<dbReference type="EMBL" id="JBHSNA010000019">
    <property type="protein sequence ID" value="MFC5567766.1"/>
    <property type="molecule type" value="Genomic_DNA"/>
</dbReference>
<dbReference type="PANTHER" id="PTHR30469:SF15">
    <property type="entry name" value="HLYD FAMILY OF SECRETION PROTEINS"/>
    <property type="match status" value="1"/>
</dbReference>
<dbReference type="SUPFAM" id="SSF111369">
    <property type="entry name" value="HlyD-like secretion proteins"/>
    <property type="match status" value="1"/>
</dbReference>
<reference evidence="7" key="1">
    <citation type="journal article" date="2019" name="Int. J. Syst. Evol. Microbiol.">
        <title>The Global Catalogue of Microorganisms (GCM) 10K type strain sequencing project: providing services to taxonomists for standard genome sequencing and annotation.</title>
        <authorList>
            <consortium name="The Broad Institute Genomics Platform"/>
            <consortium name="The Broad Institute Genome Sequencing Center for Infectious Disease"/>
            <person name="Wu L."/>
            <person name="Ma J."/>
        </authorList>
    </citation>
    <scope>NUCLEOTIDE SEQUENCE [LARGE SCALE GENOMIC DNA]</scope>
    <source>
        <strain evidence="7">KACC 11588</strain>
    </source>
</reference>
<dbReference type="Pfam" id="PF25954">
    <property type="entry name" value="Beta-barrel_RND_2"/>
    <property type="match status" value="1"/>
</dbReference>
<dbReference type="RefSeq" id="WP_209842742.1">
    <property type="nucleotide sequence ID" value="NZ_JAGGJP010000018.1"/>
</dbReference>
<keyword evidence="2" id="KW-0175">Coiled coil</keyword>
<feature type="domain" description="CusB-like barrel-sandwich hybrid" evidence="4">
    <location>
        <begin position="115"/>
        <end position="249"/>
    </location>
</feature>
<dbReference type="PANTHER" id="PTHR30469">
    <property type="entry name" value="MULTIDRUG RESISTANCE PROTEIN MDTA"/>
    <property type="match status" value="1"/>
</dbReference>
<dbReference type="InterPro" id="IPR058792">
    <property type="entry name" value="Beta-barrel_RND_2"/>
</dbReference>
<evidence type="ECO:0000313" key="7">
    <source>
        <dbReference type="Proteomes" id="UP001596056"/>
    </source>
</evidence>
<dbReference type="Gene3D" id="2.40.420.20">
    <property type="match status" value="1"/>
</dbReference>
<dbReference type="InterPro" id="IPR058790">
    <property type="entry name" value="BSH_CusB"/>
</dbReference>
<keyword evidence="3" id="KW-0472">Membrane</keyword>
<dbReference type="Gene3D" id="2.40.50.100">
    <property type="match status" value="1"/>
</dbReference>
<organism evidence="6 7">
    <name type="scientific">Rubellimicrobium aerolatum</name>
    <dbReference type="NCBI Taxonomy" id="490979"/>
    <lineage>
        <taxon>Bacteria</taxon>
        <taxon>Pseudomonadati</taxon>
        <taxon>Pseudomonadota</taxon>
        <taxon>Alphaproteobacteria</taxon>
        <taxon>Rhodobacterales</taxon>
        <taxon>Roseobacteraceae</taxon>
        <taxon>Rubellimicrobium</taxon>
    </lineage>
</organism>
<dbReference type="Gene3D" id="2.40.30.170">
    <property type="match status" value="1"/>
</dbReference>
<keyword evidence="3" id="KW-1133">Transmembrane helix</keyword>
<dbReference type="NCBIfam" id="TIGR01730">
    <property type="entry name" value="RND_mfp"/>
    <property type="match status" value="1"/>
</dbReference>
<evidence type="ECO:0000256" key="1">
    <source>
        <dbReference type="ARBA" id="ARBA00009477"/>
    </source>
</evidence>
<protein>
    <submittedName>
        <fullName evidence="6">Efflux RND transporter periplasmic adaptor subunit</fullName>
    </submittedName>
</protein>
<evidence type="ECO:0000259" key="5">
    <source>
        <dbReference type="Pfam" id="PF25954"/>
    </source>
</evidence>
<evidence type="ECO:0000256" key="2">
    <source>
        <dbReference type="SAM" id="Coils"/>
    </source>
</evidence>
<feature type="transmembrane region" description="Helical" evidence="3">
    <location>
        <begin position="42"/>
        <end position="62"/>
    </location>
</feature>
<feature type="coiled-coil region" evidence="2">
    <location>
        <begin position="151"/>
        <end position="223"/>
    </location>
</feature>
<accession>A0ABW0SFQ3</accession>
<feature type="domain" description="CusB-like beta-barrel" evidence="5">
    <location>
        <begin position="266"/>
        <end position="330"/>
    </location>
</feature>
<sequence length="411" mass="43180">MAKDLIDTTEGQAPAKPDWALTRRERAAAERVRQGLPSRRRWPWVVALLVVLAAGAGAWMWWQRVAAPEAVAAAPAAPVAMQVNGDEWTEVAPLTLRRTVKVIGPLAPERRADLSAETGGRVESVAARPGDRVEAGAVLVQVDVERLTLDVELARSNAAATRAQLALAEQQLGRAEALAERGVQAESTLAEARANAEAQRANLQAQEEQVRSAELALEGATLRAPFSGVIASRDVEPGQVVAAGTPLLTLVDLSRMEMQGAAPVSAGVAVAAGQEVELRVDGLPGRTFVGTVERIAPVAAEGTRTLPVYVAVDNAEGLLRGGMFATGEIVTAEAVDVLALPRDALREASTENEGTHVLVIEGDTLARRDVTAGEEWPGGLVRVEGVSPGDRVVVAPLTGLEPGQAVELVEF</sequence>
<evidence type="ECO:0000259" key="4">
    <source>
        <dbReference type="Pfam" id="PF25919"/>
    </source>
</evidence>
<dbReference type="Gene3D" id="1.10.287.470">
    <property type="entry name" value="Helix hairpin bin"/>
    <property type="match status" value="1"/>
</dbReference>
<dbReference type="InterPro" id="IPR006143">
    <property type="entry name" value="RND_pump_MFP"/>
</dbReference>
<dbReference type="Proteomes" id="UP001596056">
    <property type="component" value="Unassembled WGS sequence"/>
</dbReference>
<keyword evidence="7" id="KW-1185">Reference proteome</keyword>
<comment type="similarity">
    <text evidence="1">Belongs to the membrane fusion protein (MFP) (TC 8.A.1) family.</text>
</comment>
<dbReference type="Pfam" id="PF25919">
    <property type="entry name" value="BSH_CusB"/>
    <property type="match status" value="1"/>
</dbReference>